<sequence>MFFRMLLFHKMAFGKPLSTCSISMVISLLVFISFVHSSRTRLQGGVAEDAATSTATQGLESHVVKSLGKGVSTIVAENSAREVPTGPDPLHHNNNPTRP</sequence>
<evidence type="ECO:0000313" key="3">
    <source>
        <dbReference type="Proteomes" id="UP000091857"/>
    </source>
</evidence>
<dbReference type="PANTHER" id="PTHR36349">
    <property type="entry name" value="PROTEIN CLAVATA 3"/>
    <property type="match status" value="1"/>
</dbReference>
<reference evidence="3" key="1">
    <citation type="journal article" date="2016" name="Nat. Biotechnol.">
        <title>Sequencing wild and cultivated cassava and related species reveals extensive interspecific hybridization and genetic diversity.</title>
        <authorList>
            <person name="Bredeson J.V."/>
            <person name="Lyons J.B."/>
            <person name="Prochnik S.E."/>
            <person name="Wu G.A."/>
            <person name="Ha C.M."/>
            <person name="Edsinger-Gonzales E."/>
            <person name="Grimwood J."/>
            <person name="Schmutz J."/>
            <person name="Rabbi I.Y."/>
            <person name="Egesi C."/>
            <person name="Nauluvula P."/>
            <person name="Lebot V."/>
            <person name="Ndunguru J."/>
            <person name="Mkamilo G."/>
            <person name="Bart R.S."/>
            <person name="Setter T.L."/>
            <person name="Gleadow R.M."/>
            <person name="Kulakow P."/>
            <person name="Ferguson M.E."/>
            <person name="Rounsley S."/>
            <person name="Rokhsar D.S."/>
        </authorList>
    </citation>
    <scope>NUCLEOTIDE SEQUENCE [LARGE SCALE GENOMIC DNA]</scope>
    <source>
        <strain evidence="3">cv. AM560-2</strain>
    </source>
</reference>
<feature type="region of interest" description="Disordered" evidence="1">
    <location>
        <begin position="78"/>
        <end position="99"/>
    </location>
</feature>
<dbReference type="AlphaFoldDB" id="A0A2C9VRI1"/>
<evidence type="ECO:0000256" key="1">
    <source>
        <dbReference type="SAM" id="MobiDB-lite"/>
    </source>
</evidence>
<accession>A0A2C9VRI1</accession>
<dbReference type="Proteomes" id="UP000091857">
    <property type="component" value="Chromosome 6"/>
</dbReference>
<dbReference type="InterPro" id="IPR044962">
    <property type="entry name" value="CLV3/ESR"/>
</dbReference>
<gene>
    <name evidence="2" type="ORF">MANES_06G168700v8</name>
</gene>
<keyword evidence="3" id="KW-1185">Reference proteome</keyword>
<evidence type="ECO:0000313" key="2">
    <source>
        <dbReference type="EMBL" id="OAY48580.1"/>
    </source>
</evidence>
<protein>
    <submittedName>
        <fullName evidence="2">Uncharacterized protein</fullName>
    </submittedName>
</protein>
<proteinExistence type="predicted"/>
<dbReference type="Gramene" id="Manes.06G168700.1.v8.1">
    <property type="protein sequence ID" value="Manes.06G168700.1.v8.1.CDS"/>
    <property type="gene ID" value="Manes.06G168700.v8.1"/>
</dbReference>
<dbReference type="GO" id="GO:0033612">
    <property type="term" value="F:receptor serine/threonine kinase binding"/>
    <property type="evidence" value="ECO:0007669"/>
    <property type="project" value="InterPro"/>
</dbReference>
<dbReference type="EMBL" id="CM004392">
    <property type="protein sequence ID" value="OAY48580.1"/>
    <property type="molecule type" value="Genomic_DNA"/>
</dbReference>
<organism evidence="2 3">
    <name type="scientific">Manihot esculenta</name>
    <name type="common">Cassava</name>
    <name type="synonym">Jatropha manihot</name>
    <dbReference type="NCBI Taxonomy" id="3983"/>
    <lineage>
        <taxon>Eukaryota</taxon>
        <taxon>Viridiplantae</taxon>
        <taxon>Streptophyta</taxon>
        <taxon>Embryophyta</taxon>
        <taxon>Tracheophyta</taxon>
        <taxon>Spermatophyta</taxon>
        <taxon>Magnoliopsida</taxon>
        <taxon>eudicotyledons</taxon>
        <taxon>Gunneridae</taxon>
        <taxon>Pentapetalae</taxon>
        <taxon>rosids</taxon>
        <taxon>fabids</taxon>
        <taxon>Malpighiales</taxon>
        <taxon>Euphorbiaceae</taxon>
        <taxon>Crotonoideae</taxon>
        <taxon>Manihoteae</taxon>
        <taxon>Manihot</taxon>
    </lineage>
</organism>
<name>A0A2C9VRI1_MANES</name>
<comment type="caution">
    <text evidence="2">The sequence shown here is derived from an EMBL/GenBank/DDBJ whole genome shotgun (WGS) entry which is preliminary data.</text>
</comment>
<dbReference type="PANTHER" id="PTHR36349:SF1">
    <property type="entry name" value="CLAVATA3_ESR (CLE) GENE FAMILY MEMBER"/>
    <property type="match status" value="1"/>
</dbReference>